<proteinExistence type="predicted"/>
<accession>A0ABY4MDZ7</accession>
<protein>
    <submittedName>
        <fullName evidence="1">Uncharacterized protein</fullName>
    </submittedName>
</protein>
<evidence type="ECO:0000313" key="1">
    <source>
        <dbReference type="EMBL" id="UQA95688.1"/>
    </source>
</evidence>
<organism evidence="1 2">
    <name type="scientific">Streptomyces halobius</name>
    <dbReference type="NCBI Taxonomy" id="2879846"/>
    <lineage>
        <taxon>Bacteria</taxon>
        <taxon>Bacillati</taxon>
        <taxon>Actinomycetota</taxon>
        <taxon>Actinomycetes</taxon>
        <taxon>Kitasatosporales</taxon>
        <taxon>Streptomycetaceae</taxon>
        <taxon>Streptomyces</taxon>
    </lineage>
</organism>
<gene>
    <name evidence="1" type="ORF">K9S39_30910</name>
</gene>
<dbReference type="Proteomes" id="UP000830115">
    <property type="component" value="Chromosome"/>
</dbReference>
<reference evidence="1" key="1">
    <citation type="submission" date="2021-10" db="EMBL/GenBank/DDBJ databases">
        <title>Streptomyces nigrumlapis sp.nov.,an antimicrobial producing actinobacterium isolated from Black Gobi rocks.</title>
        <authorList>
            <person name="Wen Y."/>
            <person name="Zhang W."/>
            <person name="Liu X.G."/>
        </authorList>
    </citation>
    <scope>NUCLEOTIDE SEQUENCE</scope>
    <source>
        <strain evidence="1">ST13-2-2</strain>
    </source>
</reference>
<dbReference type="RefSeq" id="WP_248866601.1">
    <property type="nucleotide sequence ID" value="NZ_CP086322.1"/>
</dbReference>
<evidence type="ECO:0000313" key="2">
    <source>
        <dbReference type="Proteomes" id="UP000830115"/>
    </source>
</evidence>
<keyword evidence="2" id="KW-1185">Reference proteome</keyword>
<name>A0ABY4MDZ7_9ACTN</name>
<dbReference type="EMBL" id="CP086322">
    <property type="protein sequence ID" value="UQA95688.1"/>
    <property type="molecule type" value="Genomic_DNA"/>
</dbReference>
<sequence length="88" mass="9736">MKRHVPTRATVVRAGRSTTLVSLESWFGGQILAQARTAAIVDAVGIPRDLLPDTHLWVMARLDAQAAEELHLRGWEPYDHRVPSARAA</sequence>